<comment type="function">
    <text evidence="9 10">The central subunit of the protein translocation channel SecYEG. Consists of two halves formed by TMs 1-5 and 6-10. These two domains form a lateral gate at the front which open onto the bilayer between TMs 2 and 7, and are clamped together by SecE at the back. The channel is closed by both a pore ring composed of hydrophobic SecY resides and a short helix (helix 2A) on the extracellular side of the membrane which forms a plug. The plug probably moves laterally to allow the channel to open. The ring and the pore may move independently.</text>
</comment>
<keyword evidence="3 9" id="KW-0813">Transport</keyword>
<evidence type="ECO:0000256" key="1">
    <source>
        <dbReference type="ARBA" id="ARBA00004141"/>
    </source>
</evidence>
<feature type="transmembrane region" description="Helical" evidence="9">
    <location>
        <begin position="211"/>
        <end position="235"/>
    </location>
</feature>
<keyword evidence="8 9" id="KW-0472">Membrane</keyword>
<feature type="transmembrane region" description="Helical" evidence="9">
    <location>
        <begin position="396"/>
        <end position="414"/>
    </location>
</feature>
<dbReference type="PIRSF" id="PIRSF004557">
    <property type="entry name" value="SecY"/>
    <property type="match status" value="1"/>
</dbReference>
<reference evidence="14" key="1">
    <citation type="journal article" date="2019" name="Int. J. Syst. Evol. Microbiol.">
        <title>The Global Catalogue of Microorganisms (GCM) 10K type strain sequencing project: providing services to taxonomists for standard genome sequencing and annotation.</title>
        <authorList>
            <consortium name="The Broad Institute Genomics Platform"/>
            <consortium name="The Broad Institute Genome Sequencing Center for Infectious Disease"/>
            <person name="Wu L."/>
            <person name="Ma J."/>
        </authorList>
    </citation>
    <scope>NUCLEOTIDE SEQUENCE [LARGE SCALE GENOMIC DNA]</scope>
    <source>
        <strain evidence="14">CCM 8930</strain>
    </source>
</reference>
<evidence type="ECO:0000256" key="5">
    <source>
        <dbReference type="ARBA" id="ARBA00022927"/>
    </source>
</evidence>
<comment type="similarity">
    <text evidence="2 9 12">Belongs to the SecY/SEC61-alpha family.</text>
</comment>
<proteinExistence type="inferred from homology"/>
<feature type="transmembrane region" description="Helical" evidence="9">
    <location>
        <begin position="147"/>
        <end position="167"/>
    </location>
</feature>
<evidence type="ECO:0000256" key="2">
    <source>
        <dbReference type="ARBA" id="ARBA00005751"/>
    </source>
</evidence>
<evidence type="ECO:0000313" key="14">
    <source>
        <dbReference type="Proteomes" id="UP001596171"/>
    </source>
</evidence>
<evidence type="ECO:0000256" key="9">
    <source>
        <dbReference type="HAMAP-Rule" id="MF_01465"/>
    </source>
</evidence>
<feature type="transmembrane region" description="Helical" evidence="9">
    <location>
        <begin position="115"/>
        <end position="135"/>
    </location>
</feature>
<dbReference type="HAMAP" id="MF_01465">
    <property type="entry name" value="SecY"/>
    <property type="match status" value="1"/>
</dbReference>
<sequence length="431" mass="47181">MLTTMKDALKVKDIRNKILFTLGVLIVFRLGSYITVPGVNAQALQSVASSGLISMLNTFSGGGLTNYSILAMGVSPYITAQIIVQLLQMDIVPKFVEWGKQGEVGRRKLNQATRWLTIALAFIQSIGITAGFNSLSSLKLVNNPSVTTYLTIGVILTGGAMLTTWMGDMITDRGMGNGVSIIIFAGIIARTPTSLYQIYQEQFVNVSKSDWWQSILFVIGLLLLVLIIVMFVTWVEQANDRIPIQYTRRAAGAPDSSYLPLKVNVAGVIPVIFASSFIATPQTILLGFQASHGDETWYTVMSNIFNMQSTTGAILYTVLIVLFTFFYAFVQVNPEKLSKNLQKQGSYIPGVWPGKDTQDWVSKLLMRLSTVGALYLGLISLIPLLASDIFGLDESIGLGGTSLLIVVGVALETIRQIKGLMMKRDYVGFIR</sequence>
<dbReference type="InterPro" id="IPR023201">
    <property type="entry name" value="SecY_dom_sf"/>
</dbReference>
<dbReference type="SUPFAM" id="SSF103491">
    <property type="entry name" value="Preprotein translocase SecY subunit"/>
    <property type="match status" value="1"/>
</dbReference>
<evidence type="ECO:0000256" key="7">
    <source>
        <dbReference type="ARBA" id="ARBA00023010"/>
    </source>
</evidence>
<feature type="transmembrane region" description="Helical" evidence="9">
    <location>
        <begin position="310"/>
        <end position="330"/>
    </location>
</feature>
<feature type="transmembrane region" description="Helical" evidence="9">
    <location>
        <begin position="265"/>
        <end position="290"/>
    </location>
</feature>
<dbReference type="PROSITE" id="PS00756">
    <property type="entry name" value="SECY_2"/>
    <property type="match status" value="1"/>
</dbReference>
<evidence type="ECO:0000256" key="10">
    <source>
        <dbReference type="RuleBase" id="RU000537"/>
    </source>
</evidence>
<feature type="transmembrane region" description="Helical" evidence="9">
    <location>
        <begin position="179"/>
        <end position="199"/>
    </location>
</feature>
<keyword evidence="7 9" id="KW-0811">Translocation</keyword>
<evidence type="ECO:0000256" key="8">
    <source>
        <dbReference type="ARBA" id="ARBA00023136"/>
    </source>
</evidence>
<dbReference type="InterPro" id="IPR026593">
    <property type="entry name" value="SecY"/>
</dbReference>
<evidence type="ECO:0000256" key="11">
    <source>
        <dbReference type="RuleBase" id="RU003484"/>
    </source>
</evidence>
<organism evidence="13 14">
    <name type="scientific">Lactiplantibacillus nangangensis</name>
    <dbReference type="NCBI Taxonomy" id="2559917"/>
    <lineage>
        <taxon>Bacteria</taxon>
        <taxon>Bacillati</taxon>
        <taxon>Bacillota</taxon>
        <taxon>Bacilli</taxon>
        <taxon>Lactobacillales</taxon>
        <taxon>Lactobacillaceae</taxon>
        <taxon>Lactiplantibacillus</taxon>
    </lineage>
</organism>
<evidence type="ECO:0000313" key="13">
    <source>
        <dbReference type="EMBL" id="MFC6201865.1"/>
    </source>
</evidence>
<dbReference type="EMBL" id="JBHSSE010000017">
    <property type="protein sequence ID" value="MFC6201865.1"/>
    <property type="molecule type" value="Genomic_DNA"/>
</dbReference>
<comment type="caution">
    <text evidence="9">Lacks conserved residue(s) required for the propagation of feature annotation.</text>
</comment>
<keyword evidence="9" id="KW-1003">Cell membrane</keyword>
<dbReference type="RefSeq" id="WP_137617116.1">
    <property type="nucleotide sequence ID" value="NZ_BJDI01000016.1"/>
</dbReference>
<dbReference type="Gene3D" id="1.10.3370.10">
    <property type="entry name" value="SecY subunit domain"/>
    <property type="match status" value="1"/>
</dbReference>
<evidence type="ECO:0000256" key="12">
    <source>
        <dbReference type="RuleBase" id="RU004349"/>
    </source>
</evidence>
<dbReference type="PRINTS" id="PR00303">
    <property type="entry name" value="SECYTRNLCASE"/>
</dbReference>
<keyword evidence="14" id="KW-1185">Reference proteome</keyword>
<comment type="subcellular location">
    <subcellularLocation>
        <location evidence="9">Cell membrane</location>
        <topology evidence="9">Multi-pass membrane protein</topology>
    </subcellularLocation>
    <subcellularLocation>
        <location evidence="1 11">Membrane</location>
        <topology evidence="1 11">Multi-pass membrane protein</topology>
    </subcellularLocation>
</comment>
<evidence type="ECO:0000256" key="3">
    <source>
        <dbReference type="ARBA" id="ARBA00022448"/>
    </source>
</evidence>
<comment type="caution">
    <text evidence="13">The sequence shown here is derived from an EMBL/GenBank/DDBJ whole genome shotgun (WGS) entry which is preliminary data.</text>
</comment>
<evidence type="ECO:0000256" key="6">
    <source>
        <dbReference type="ARBA" id="ARBA00022989"/>
    </source>
</evidence>
<feature type="transmembrane region" description="Helical" evidence="9">
    <location>
        <begin position="65"/>
        <end position="87"/>
    </location>
</feature>
<dbReference type="Pfam" id="PF00344">
    <property type="entry name" value="SecY"/>
    <property type="match status" value="1"/>
</dbReference>
<comment type="subunit">
    <text evidence="9">Component of the Sec protein translocase complex. Heterotrimer consisting of SecY, SecE and SecG subunits. The heterotrimers can form oligomers, although 1 heterotrimer is thought to be able to translocate proteins. Interacts with the ribosome. Interacts with SecDF, and other proteins may be involved. Interacts with SecA.</text>
</comment>
<keyword evidence="4 9" id="KW-0812">Transmembrane</keyword>
<protein>
    <recommendedName>
        <fullName evidence="9 10">Protein translocase subunit SecY</fullName>
    </recommendedName>
</protein>
<feature type="transmembrane region" description="Helical" evidence="9">
    <location>
        <begin position="364"/>
        <end position="384"/>
    </location>
</feature>
<dbReference type="InterPro" id="IPR030659">
    <property type="entry name" value="SecY_CS"/>
</dbReference>
<gene>
    <name evidence="9 13" type="primary">secY</name>
    <name evidence="13" type="ORF">ACFP1L_08295</name>
</gene>
<name>A0ABW1SJQ5_9LACO</name>
<dbReference type="PANTHER" id="PTHR10906">
    <property type="entry name" value="SECY/SEC61-ALPHA FAMILY MEMBER"/>
    <property type="match status" value="1"/>
</dbReference>
<keyword evidence="5 9" id="KW-0653">Protein transport</keyword>
<dbReference type="NCBIfam" id="TIGR00967">
    <property type="entry name" value="3a0501s007"/>
    <property type="match status" value="1"/>
</dbReference>
<dbReference type="InterPro" id="IPR002208">
    <property type="entry name" value="SecY/SEC61-alpha"/>
</dbReference>
<dbReference type="Proteomes" id="UP001596171">
    <property type="component" value="Unassembled WGS sequence"/>
</dbReference>
<accession>A0ABW1SJQ5</accession>
<dbReference type="PROSITE" id="PS00755">
    <property type="entry name" value="SECY_1"/>
    <property type="match status" value="1"/>
</dbReference>
<keyword evidence="6 9" id="KW-1133">Transmembrane helix</keyword>
<evidence type="ECO:0000256" key="4">
    <source>
        <dbReference type="ARBA" id="ARBA00022692"/>
    </source>
</evidence>